<evidence type="ECO:0000313" key="3">
    <source>
        <dbReference type="Proteomes" id="UP000265765"/>
    </source>
</evidence>
<sequence length="120" mass="12665">MKTRRLHGCLGTVVGLALAAATAMFLGRAWNACDVGVNNAANSTFLIWLFIPGLWAVLVLAWVAVGALFGNHPLVYALALAVTLAGVVWCTLSLWLGDATPACPDGVPPWWPRLIPAPGF</sequence>
<dbReference type="EMBL" id="CP032427">
    <property type="protein sequence ID" value="AYC43296.1"/>
    <property type="molecule type" value="Genomic_DNA"/>
</dbReference>
<keyword evidence="1" id="KW-0812">Transmembrane</keyword>
<evidence type="ECO:0000256" key="1">
    <source>
        <dbReference type="SAM" id="Phobius"/>
    </source>
</evidence>
<proteinExistence type="predicted"/>
<keyword evidence="1" id="KW-1133">Transmembrane helix</keyword>
<name>A0AAI8PSJ3_9ACTN</name>
<dbReference type="AlphaFoldDB" id="A0AAI8PSJ3"/>
<dbReference type="Proteomes" id="UP000265765">
    <property type="component" value="Chromosome"/>
</dbReference>
<dbReference type="KEGG" id="sge:DWG14_07603"/>
<protein>
    <submittedName>
        <fullName evidence="2">Uncharacterized protein</fullName>
    </submittedName>
</protein>
<accession>A0AAI8PSJ3</accession>
<feature type="transmembrane region" description="Helical" evidence="1">
    <location>
        <begin position="45"/>
        <end position="69"/>
    </location>
</feature>
<feature type="transmembrane region" description="Helical" evidence="1">
    <location>
        <begin position="76"/>
        <end position="96"/>
    </location>
</feature>
<organism evidence="2 3">
    <name type="scientific">Streptomyces griseorubiginosus</name>
    <dbReference type="NCBI Taxonomy" id="67304"/>
    <lineage>
        <taxon>Bacteria</taxon>
        <taxon>Bacillati</taxon>
        <taxon>Actinomycetota</taxon>
        <taxon>Actinomycetes</taxon>
        <taxon>Kitasatosporales</taxon>
        <taxon>Streptomycetaceae</taxon>
        <taxon>Streptomyces</taxon>
    </lineage>
</organism>
<gene>
    <name evidence="2" type="ORF">DWG14_07603</name>
</gene>
<reference evidence="2 3" key="1">
    <citation type="submission" date="2018-09" db="EMBL/GenBank/DDBJ databases">
        <title>Production of Trimethoprim by Streptomyces sp. 3E-1.</title>
        <authorList>
            <person name="Kang H.J."/>
            <person name="Kim S.B."/>
        </authorList>
    </citation>
    <scope>NUCLEOTIDE SEQUENCE [LARGE SCALE GENOMIC DNA]</scope>
    <source>
        <strain evidence="2 3">3E-1</strain>
    </source>
</reference>
<keyword evidence="1" id="KW-0472">Membrane</keyword>
<evidence type="ECO:0000313" key="2">
    <source>
        <dbReference type="EMBL" id="AYC43296.1"/>
    </source>
</evidence>